<organism evidence="6 7">
    <name type="scientific">Methanoculleus formosensis</name>
    <dbReference type="NCBI Taxonomy" id="2590886"/>
    <lineage>
        <taxon>Archaea</taxon>
        <taxon>Methanobacteriati</taxon>
        <taxon>Methanobacteriota</taxon>
        <taxon>Stenosarchaea group</taxon>
        <taxon>Methanomicrobia</taxon>
        <taxon>Methanomicrobiales</taxon>
        <taxon>Methanomicrobiaceae</taxon>
        <taxon>Methanoculleus</taxon>
    </lineage>
</organism>
<dbReference type="Pfam" id="PF00005">
    <property type="entry name" value="ABC_tran"/>
    <property type="match status" value="1"/>
</dbReference>
<proteinExistence type="inferred from homology"/>
<protein>
    <submittedName>
        <fullName evidence="6">ABC transporter ATP-binding protein</fullName>
    </submittedName>
</protein>
<evidence type="ECO:0000256" key="3">
    <source>
        <dbReference type="ARBA" id="ARBA00022741"/>
    </source>
</evidence>
<keyword evidence="3" id="KW-0547">Nucleotide-binding</keyword>
<dbReference type="SUPFAM" id="SSF52540">
    <property type="entry name" value="P-loop containing nucleoside triphosphate hydrolases"/>
    <property type="match status" value="1"/>
</dbReference>
<dbReference type="Gene3D" id="3.40.50.300">
    <property type="entry name" value="P-loop containing nucleotide triphosphate hydrolases"/>
    <property type="match status" value="1"/>
</dbReference>
<name>A0A9E4ZLE4_9EURY</name>
<dbReference type="PROSITE" id="PS50893">
    <property type="entry name" value="ABC_TRANSPORTER_2"/>
    <property type="match status" value="1"/>
</dbReference>
<keyword evidence="4 6" id="KW-0067">ATP-binding</keyword>
<evidence type="ECO:0000256" key="4">
    <source>
        <dbReference type="ARBA" id="ARBA00022840"/>
    </source>
</evidence>
<gene>
    <name evidence="6" type="ORF">FKB36_09760</name>
</gene>
<comment type="similarity">
    <text evidence="1">Belongs to the ABC transporter superfamily.</text>
</comment>
<evidence type="ECO:0000256" key="2">
    <source>
        <dbReference type="ARBA" id="ARBA00022448"/>
    </source>
</evidence>
<dbReference type="CDD" id="cd03230">
    <property type="entry name" value="ABC_DR_subfamily_A"/>
    <property type="match status" value="1"/>
</dbReference>
<keyword evidence="7" id="KW-1185">Reference proteome</keyword>
<evidence type="ECO:0000313" key="7">
    <source>
        <dbReference type="Proteomes" id="UP001065682"/>
    </source>
</evidence>
<dbReference type="RefSeq" id="WP_261597870.1">
    <property type="nucleotide sequence ID" value="NZ_VHLL01000005.1"/>
</dbReference>
<dbReference type="GO" id="GO:0005524">
    <property type="term" value="F:ATP binding"/>
    <property type="evidence" value="ECO:0007669"/>
    <property type="project" value="UniProtKB-KW"/>
</dbReference>
<dbReference type="PANTHER" id="PTHR43335">
    <property type="entry name" value="ABC TRANSPORTER, ATP-BINDING PROTEIN"/>
    <property type="match status" value="1"/>
</dbReference>
<feature type="domain" description="ABC transporter" evidence="5">
    <location>
        <begin position="2"/>
        <end position="231"/>
    </location>
</feature>
<dbReference type="AlphaFoldDB" id="A0A9E4ZLE4"/>
<dbReference type="PANTHER" id="PTHR43335:SF4">
    <property type="entry name" value="ABC TRANSPORTER, ATP-BINDING PROTEIN"/>
    <property type="match status" value="1"/>
</dbReference>
<evidence type="ECO:0000256" key="1">
    <source>
        <dbReference type="ARBA" id="ARBA00005417"/>
    </source>
</evidence>
<evidence type="ECO:0000313" key="6">
    <source>
        <dbReference type="EMBL" id="MCT8337759.1"/>
    </source>
</evidence>
<dbReference type="EMBL" id="VHLL01000005">
    <property type="protein sequence ID" value="MCT8337759.1"/>
    <property type="molecule type" value="Genomic_DNA"/>
</dbReference>
<accession>A0A9E4ZLE4</accession>
<dbReference type="SMART" id="SM00382">
    <property type="entry name" value="AAA"/>
    <property type="match status" value="1"/>
</dbReference>
<dbReference type="InterPro" id="IPR003593">
    <property type="entry name" value="AAA+_ATPase"/>
</dbReference>
<dbReference type="GO" id="GO:0016887">
    <property type="term" value="F:ATP hydrolysis activity"/>
    <property type="evidence" value="ECO:0007669"/>
    <property type="project" value="InterPro"/>
</dbReference>
<comment type="caution">
    <text evidence="6">The sequence shown here is derived from an EMBL/GenBank/DDBJ whole genome shotgun (WGS) entry which is preliminary data.</text>
</comment>
<dbReference type="Proteomes" id="UP001065682">
    <property type="component" value="Unassembled WGS sequence"/>
</dbReference>
<dbReference type="InterPro" id="IPR003439">
    <property type="entry name" value="ABC_transporter-like_ATP-bd"/>
</dbReference>
<evidence type="ECO:0000259" key="5">
    <source>
        <dbReference type="PROSITE" id="PS50893"/>
    </source>
</evidence>
<sequence>MIRTENLTKIYNGKAAVDGLDLEVGEGDIFGFLGPNGAGKSTTILMLTGMIEPTGGRCLVDGIEVAKDPLKVKEIIGYLPEDVGFYGNMTGEQNLDYFARFYGMDARKRKERIAELLELVHLDGVTQKAGEYSRGMKQRLGLAQALINDPKVLFLDEPTANLDPEGVREYRELVTHLADEGKTVFVSSHILSEVREVCRTVGLLAKGRLMAQGTLEEVARALASPDGDMVRIVVETREHLPAIDDPAIISVEGNGNRAVVRAKADIRDRLAASLFDQGLHVREMRLEEPEIEDVFMAAYRR</sequence>
<keyword evidence="2" id="KW-0813">Transport</keyword>
<dbReference type="InterPro" id="IPR027417">
    <property type="entry name" value="P-loop_NTPase"/>
</dbReference>
<reference evidence="6" key="1">
    <citation type="submission" date="2019-06" db="EMBL/GenBank/DDBJ databases">
        <title>Methanoculleus strain from Tamsui River, Taipei, Taiwan.</title>
        <authorList>
            <person name="You Y.-T."/>
            <person name="Chen S.-C."/>
            <person name="Lai S.-J."/>
            <person name="Lee Y.-C."/>
            <person name="Lai M.-C."/>
        </authorList>
    </citation>
    <scope>NUCLEOTIDE SEQUENCE</scope>
    <source>
        <strain evidence="6">Afa-1</strain>
    </source>
</reference>